<proteinExistence type="predicted"/>
<comment type="caution">
    <text evidence="3">The sequence shown here is derived from an EMBL/GenBank/DDBJ whole genome shotgun (WGS) entry which is preliminary data.</text>
</comment>
<dbReference type="InterPro" id="IPR050464">
    <property type="entry name" value="Zeta_carotene_desat/Oxidored"/>
</dbReference>
<sequence length="669" mass="73941">MARSMGILGGLFLAATMFSTLSAAAAISESACSCTITKDVVILGGGASGAYNAVRLREDFGKSIVLVEKKDHIGGHVDTYIDPVTGNPFDFGVQAFNDYGPARAFFARMNVTTASLPRVPLTSKYVDFSTGTPVNFTAPAAADRALALQNFYTQALLYENLLQPGYFNFPAPSSIPSDLLLPFGEFVAKYNLQAAVNQVFEVTGLGVGDMPSALTMYVMQAFDAEMLRAFLGLSTAFVPASHRNIEIYETVAKLLGDDVLTSSTVVQSQRTATGVTLWVKGQDAKYTLIKARKLLIAFEPTMENMAPFDMDSQESGVFSKFVHSNVYAGIVSHPSLPVNVSLVNIPSSAVSSTTGTTNYLALPTTPFNARFDYMGTPSNLWSVLMVGDENFSSCAAQKLVRRNFRSMVAAGTLPAPPKGTSDKLVFKAWADHGAMHMRVSADDLKAGFVQQQYALQGHRSTWYTGAAWSVQFQAVLWAFDDVLLPKMIAAQTMMEQKTALSYKEYDMSSFTPPLNRPWHGNLQGHGDWEYWDHHFKCKAYGMNMWEKIDPDADNKPPFLPRPTRIWPGPAHDSDEQSTPSGLAPATSTQKLADLVYLSRLTDNGWRQLKWDMKRVAYTEMRYNCERRYINELKEWVLSSLNSHVAKFCCDPEQGLDQWYKKLRDLRGSG</sequence>
<evidence type="ECO:0000256" key="1">
    <source>
        <dbReference type="SAM" id="MobiDB-lite"/>
    </source>
</evidence>
<dbReference type="Gene3D" id="1.10.405.20">
    <property type="match status" value="1"/>
</dbReference>
<protein>
    <recommendedName>
        <fullName evidence="5">Amine oxidase domain-containing protein</fullName>
    </recommendedName>
</protein>
<name>A0AAN6RYH3_9PEZI</name>
<dbReference type="Proteomes" id="UP001303473">
    <property type="component" value="Unassembled WGS sequence"/>
</dbReference>
<organism evidence="3 4">
    <name type="scientific">Diplogelasinospora grovesii</name>
    <dbReference type="NCBI Taxonomy" id="303347"/>
    <lineage>
        <taxon>Eukaryota</taxon>
        <taxon>Fungi</taxon>
        <taxon>Dikarya</taxon>
        <taxon>Ascomycota</taxon>
        <taxon>Pezizomycotina</taxon>
        <taxon>Sordariomycetes</taxon>
        <taxon>Sordariomycetidae</taxon>
        <taxon>Sordariales</taxon>
        <taxon>Diplogelasinosporaceae</taxon>
        <taxon>Diplogelasinospora</taxon>
    </lineage>
</organism>
<keyword evidence="2" id="KW-0732">Signal</keyword>
<keyword evidence="4" id="KW-1185">Reference proteome</keyword>
<evidence type="ECO:0008006" key="5">
    <source>
        <dbReference type="Google" id="ProtNLM"/>
    </source>
</evidence>
<dbReference type="GO" id="GO:0016491">
    <property type="term" value="F:oxidoreductase activity"/>
    <property type="evidence" value="ECO:0007669"/>
    <property type="project" value="TreeGrafter"/>
</dbReference>
<evidence type="ECO:0000313" key="3">
    <source>
        <dbReference type="EMBL" id="KAK3933875.1"/>
    </source>
</evidence>
<dbReference type="Gene3D" id="3.50.50.60">
    <property type="entry name" value="FAD/NAD(P)-binding domain"/>
    <property type="match status" value="1"/>
</dbReference>
<feature type="compositionally biased region" description="Polar residues" evidence="1">
    <location>
        <begin position="576"/>
        <end position="585"/>
    </location>
</feature>
<feature type="signal peptide" evidence="2">
    <location>
        <begin position="1"/>
        <end position="26"/>
    </location>
</feature>
<feature type="region of interest" description="Disordered" evidence="1">
    <location>
        <begin position="556"/>
        <end position="585"/>
    </location>
</feature>
<evidence type="ECO:0000313" key="4">
    <source>
        <dbReference type="Proteomes" id="UP001303473"/>
    </source>
</evidence>
<dbReference type="SUPFAM" id="SSF51905">
    <property type="entry name" value="FAD/NAD(P)-binding domain"/>
    <property type="match status" value="1"/>
</dbReference>
<dbReference type="InterPro" id="IPR036188">
    <property type="entry name" value="FAD/NAD-bd_sf"/>
</dbReference>
<gene>
    <name evidence="3" type="ORF">QBC46DRAFT_359403</name>
</gene>
<evidence type="ECO:0000256" key="2">
    <source>
        <dbReference type="SAM" id="SignalP"/>
    </source>
</evidence>
<accession>A0AAN6RYH3</accession>
<dbReference type="PANTHER" id="PTHR42923">
    <property type="entry name" value="PROTOPORPHYRINOGEN OXIDASE"/>
    <property type="match status" value="1"/>
</dbReference>
<reference evidence="4" key="1">
    <citation type="journal article" date="2023" name="Mol. Phylogenet. Evol.">
        <title>Genome-scale phylogeny and comparative genomics of the fungal order Sordariales.</title>
        <authorList>
            <person name="Hensen N."/>
            <person name="Bonometti L."/>
            <person name="Westerberg I."/>
            <person name="Brannstrom I.O."/>
            <person name="Guillou S."/>
            <person name="Cros-Aarteil S."/>
            <person name="Calhoun S."/>
            <person name="Haridas S."/>
            <person name="Kuo A."/>
            <person name="Mondo S."/>
            <person name="Pangilinan J."/>
            <person name="Riley R."/>
            <person name="LaButti K."/>
            <person name="Andreopoulos B."/>
            <person name="Lipzen A."/>
            <person name="Chen C."/>
            <person name="Yan M."/>
            <person name="Daum C."/>
            <person name="Ng V."/>
            <person name="Clum A."/>
            <person name="Steindorff A."/>
            <person name="Ohm R.A."/>
            <person name="Martin F."/>
            <person name="Silar P."/>
            <person name="Natvig D.O."/>
            <person name="Lalanne C."/>
            <person name="Gautier V."/>
            <person name="Ament-Velasquez S.L."/>
            <person name="Kruys A."/>
            <person name="Hutchinson M.I."/>
            <person name="Powell A.J."/>
            <person name="Barry K."/>
            <person name="Miller A.N."/>
            <person name="Grigoriev I.V."/>
            <person name="Debuchy R."/>
            <person name="Gladieux P."/>
            <person name="Hiltunen Thoren M."/>
            <person name="Johannesson H."/>
        </authorList>
    </citation>
    <scope>NUCLEOTIDE SEQUENCE [LARGE SCALE GENOMIC DNA]</scope>
    <source>
        <strain evidence="4">CBS 340.73</strain>
    </source>
</reference>
<dbReference type="EMBL" id="MU854054">
    <property type="protein sequence ID" value="KAK3933875.1"/>
    <property type="molecule type" value="Genomic_DNA"/>
</dbReference>
<dbReference type="Gene3D" id="3.30.70.1990">
    <property type="match status" value="1"/>
</dbReference>
<feature type="chain" id="PRO_5042843996" description="Amine oxidase domain-containing protein" evidence="2">
    <location>
        <begin position="27"/>
        <end position="669"/>
    </location>
</feature>
<dbReference type="AlphaFoldDB" id="A0AAN6RYH3"/>
<dbReference type="Pfam" id="PF13450">
    <property type="entry name" value="NAD_binding_8"/>
    <property type="match status" value="1"/>
</dbReference>
<dbReference type="PANTHER" id="PTHR42923:SF26">
    <property type="entry name" value="FMN REDUCTASE LOT6, PUTATIVE (AFU_ORTHOLOGUE AFUA_7G06600)-RELATED"/>
    <property type="match status" value="1"/>
</dbReference>